<dbReference type="GO" id="GO:0005886">
    <property type="term" value="C:plasma membrane"/>
    <property type="evidence" value="ECO:0007669"/>
    <property type="project" value="UniProtKB-SubCell"/>
</dbReference>
<dbReference type="Proteomes" id="UP000317863">
    <property type="component" value="Unassembled WGS sequence"/>
</dbReference>
<keyword evidence="8" id="KW-0915">Sodium</keyword>
<accession>A0A544QX46</accession>
<evidence type="ECO:0000256" key="4">
    <source>
        <dbReference type="ARBA" id="ARBA00022475"/>
    </source>
</evidence>
<evidence type="ECO:0000256" key="12">
    <source>
        <dbReference type="ARBA" id="ARBA00033708"/>
    </source>
</evidence>
<keyword evidence="10 14" id="KW-0472">Membrane</keyword>
<dbReference type="PANTHER" id="PTHR48086:SF3">
    <property type="entry name" value="SODIUM_PROLINE SYMPORTER"/>
    <property type="match status" value="1"/>
</dbReference>
<evidence type="ECO:0000256" key="8">
    <source>
        <dbReference type="ARBA" id="ARBA00023053"/>
    </source>
</evidence>
<dbReference type="InterPro" id="IPR038377">
    <property type="entry name" value="Na/Glc_symporter_sf"/>
</dbReference>
<feature type="transmembrane region" description="Helical" evidence="14">
    <location>
        <begin position="117"/>
        <end position="138"/>
    </location>
</feature>
<feature type="transmembrane region" description="Helical" evidence="14">
    <location>
        <begin position="35"/>
        <end position="56"/>
    </location>
</feature>
<gene>
    <name evidence="15" type="ORF">EXD82_02405</name>
</gene>
<evidence type="ECO:0000313" key="15">
    <source>
        <dbReference type="EMBL" id="TQQ85268.1"/>
    </source>
</evidence>
<sequence length="482" mass="52842">MNKLQIFSLIGLILYFAVLLFAVTKEKKNHNVLDYFFAGRTLPFWALSITFIASWWGAGSAISTADLAYSDGLGAFWYYGVPVLLSTFLMIIGSKAIRRVGFLTQGKMMESRYSSGVSKVLSVMILLFMTFNAASQMVGIGNFFGTYLGLSYEMAIIVGTGIVFIYSIFGGFRGVVLTDIIQFVLLLISAVAVFIVSMNNAGWFDGIRSASEALGKDNYMSITNGASKYLPYIITFGCAWMIQANVWQRISAAKDDTDARKMTIMSFFAYIPLYLIVVFTGMAGIVLFDEIPEGGIVPAVVMNYMSPLAGAVVFIGIAAAIMSTMDSLINTGAMTLSIDLYTKADTEEKKLKFSRTATLIVTAVALFISLRIRSILEIAWIASDIITSGIFIPLIAGFIWRRGNSKGAMASMITGFMYSIYNLFISFGINLPSLWEQQSALQAIIGVTLSIIVYTSVSLLTEPEYEKADKFISSAGFFRKGK</sequence>
<evidence type="ECO:0000256" key="13">
    <source>
        <dbReference type="RuleBase" id="RU362091"/>
    </source>
</evidence>
<evidence type="ECO:0000313" key="16">
    <source>
        <dbReference type="Proteomes" id="UP000317863"/>
    </source>
</evidence>
<evidence type="ECO:0000256" key="10">
    <source>
        <dbReference type="ARBA" id="ARBA00023136"/>
    </source>
</evidence>
<evidence type="ECO:0000256" key="3">
    <source>
        <dbReference type="ARBA" id="ARBA00022448"/>
    </source>
</evidence>
<dbReference type="Pfam" id="PF00474">
    <property type="entry name" value="SSF"/>
    <property type="match status" value="1"/>
</dbReference>
<evidence type="ECO:0000256" key="6">
    <source>
        <dbReference type="ARBA" id="ARBA00022847"/>
    </source>
</evidence>
<keyword evidence="11" id="KW-0739">Sodium transport</keyword>
<feature type="transmembrane region" description="Helical" evidence="14">
    <location>
        <begin position="441"/>
        <end position="460"/>
    </location>
</feature>
<dbReference type="GO" id="GO:0015293">
    <property type="term" value="F:symporter activity"/>
    <property type="evidence" value="ECO:0007669"/>
    <property type="project" value="UniProtKB-KW"/>
</dbReference>
<feature type="transmembrane region" description="Helical" evidence="14">
    <location>
        <begin position="378"/>
        <end position="400"/>
    </location>
</feature>
<feature type="transmembrane region" description="Helical" evidence="14">
    <location>
        <begin position="353"/>
        <end position="372"/>
    </location>
</feature>
<comment type="similarity">
    <text evidence="2 13">Belongs to the sodium:solute symporter (SSF) (TC 2.A.21) family.</text>
</comment>
<reference evidence="15 16" key="1">
    <citation type="submission" date="2019-02" db="EMBL/GenBank/DDBJ databases">
        <title>Peptostreptococcaceae bacterium ZHW00191 nov., a new bacterium isolated from the human gut.</title>
        <authorList>
            <person name="Zhou H.-W."/>
            <person name="Chen X.-J."/>
        </authorList>
    </citation>
    <scope>NUCLEOTIDE SEQUENCE [LARGE SCALE GENOMIC DNA]</scope>
    <source>
        <strain evidence="15 16">ZHW00191</strain>
    </source>
</reference>
<keyword evidence="7 14" id="KW-1133">Transmembrane helix</keyword>
<dbReference type="InterPro" id="IPR050277">
    <property type="entry name" value="Sodium:Solute_Symporter"/>
</dbReference>
<feature type="transmembrane region" description="Helical" evidence="14">
    <location>
        <begin position="308"/>
        <end position="332"/>
    </location>
</feature>
<dbReference type="RefSeq" id="WP_142535320.1">
    <property type="nucleotide sequence ID" value="NZ_SGJB01000003.1"/>
</dbReference>
<proteinExistence type="inferred from homology"/>
<dbReference type="PANTHER" id="PTHR48086">
    <property type="entry name" value="SODIUM/PROLINE SYMPORTER-RELATED"/>
    <property type="match status" value="1"/>
</dbReference>
<dbReference type="InterPro" id="IPR001734">
    <property type="entry name" value="Na/solute_symporter"/>
</dbReference>
<dbReference type="EMBL" id="SGJB01000003">
    <property type="protein sequence ID" value="TQQ85268.1"/>
    <property type="molecule type" value="Genomic_DNA"/>
</dbReference>
<dbReference type="AlphaFoldDB" id="A0A544QX46"/>
<keyword evidence="5 14" id="KW-0812">Transmembrane</keyword>
<keyword evidence="4" id="KW-1003">Cell membrane</keyword>
<dbReference type="GO" id="GO:0006814">
    <property type="term" value="P:sodium ion transport"/>
    <property type="evidence" value="ECO:0007669"/>
    <property type="project" value="UniProtKB-KW"/>
</dbReference>
<evidence type="ECO:0000256" key="14">
    <source>
        <dbReference type="SAM" id="Phobius"/>
    </source>
</evidence>
<feature type="transmembrane region" description="Helical" evidence="14">
    <location>
        <begin position="267"/>
        <end position="288"/>
    </location>
</feature>
<comment type="catalytic activity">
    <reaction evidence="12">
        <text>L-proline(in) + Na(+)(in) = L-proline(out) + Na(+)(out)</text>
        <dbReference type="Rhea" id="RHEA:28967"/>
        <dbReference type="ChEBI" id="CHEBI:29101"/>
        <dbReference type="ChEBI" id="CHEBI:60039"/>
    </reaction>
</comment>
<keyword evidence="9" id="KW-0406">Ion transport</keyword>
<dbReference type="PROSITE" id="PS50283">
    <property type="entry name" value="NA_SOLUT_SYMP_3"/>
    <property type="match status" value="1"/>
</dbReference>
<name>A0A544QX46_9FIRM</name>
<keyword evidence="16" id="KW-1185">Reference proteome</keyword>
<dbReference type="OrthoDB" id="9766407at2"/>
<evidence type="ECO:0000256" key="5">
    <source>
        <dbReference type="ARBA" id="ARBA00022692"/>
    </source>
</evidence>
<feature type="transmembrane region" description="Helical" evidence="14">
    <location>
        <begin position="176"/>
        <end position="196"/>
    </location>
</feature>
<dbReference type="CDD" id="cd10322">
    <property type="entry name" value="SLC5sbd"/>
    <property type="match status" value="1"/>
</dbReference>
<feature type="transmembrane region" description="Helical" evidence="14">
    <location>
        <begin position="150"/>
        <end position="169"/>
    </location>
</feature>
<feature type="transmembrane region" description="Helical" evidence="14">
    <location>
        <begin position="76"/>
        <end position="97"/>
    </location>
</feature>
<feature type="transmembrane region" description="Helical" evidence="14">
    <location>
        <begin position="229"/>
        <end position="247"/>
    </location>
</feature>
<evidence type="ECO:0000256" key="7">
    <source>
        <dbReference type="ARBA" id="ARBA00022989"/>
    </source>
</evidence>
<comment type="subcellular location">
    <subcellularLocation>
        <location evidence="1">Cell membrane</location>
        <topology evidence="1">Multi-pass membrane protein</topology>
    </subcellularLocation>
</comment>
<evidence type="ECO:0000256" key="1">
    <source>
        <dbReference type="ARBA" id="ARBA00004651"/>
    </source>
</evidence>
<organism evidence="15 16">
    <name type="scientific">Peptacetobacter hominis</name>
    <dbReference type="NCBI Taxonomy" id="2743610"/>
    <lineage>
        <taxon>Bacteria</taxon>
        <taxon>Bacillati</taxon>
        <taxon>Bacillota</taxon>
        <taxon>Clostridia</taxon>
        <taxon>Peptostreptococcales</taxon>
        <taxon>Peptostreptococcaceae</taxon>
        <taxon>Peptacetobacter</taxon>
    </lineage>
</organism>
<dbReference type="Gene3D" id="1.20.1730.10">
    <property type="entry name" value="Sodium/glucose cotransporter"/>
    <property type="match status" value="1"/>
</dbReference>
<feature type="transmembrane region" description="Helical" evidence="14">
    <location>
        <begin position="6"/>
        <end position="23"/>
    </location>
</feature>
<evidence type="ECO:0000256" key="2">
    <source>
        <dbReference type="ARBA" id="ARBA00006434"/>
    </source>
</evidence>
<comment type="caution">
    <text evidence="15">The sequence shown here is derived from an EMBL/GenBank/DDBJ whole genome shotgun (WGS) entry which is preliminary data.</text>
</comment>
<protein>
    <submittedName>
        <fullName evidence="15">Sodium:solute symporter family protein</fullName>
    </submittedName>
</protein>
<keyword evidence="6" id="KW-0769">Symport</keyword>
<evidence type="ECO:0000256" key="9">
    <source>
        <dbReference type="ARBA" id="ARBA00023065"/>
    </source>
</evidence>
<evidence type="ECO:0000256" key="11">
    <source>
        <dbReference type="ARBA" id="ARBA00023201"/>
    </source>
</evidence>
<feature type="transmembrane region" description="Helical" evidence="14">
    <location>
        <begin position="407"/>
        <end position="429"/>
    </location>
</feature>
<keyword evidence="3" id="KW-0813">Transport</keyword>